<evidence type="ECO:0000256" key="1">
    <source>
        <dbReference type="ARBA" id="ARBA00007734"/>
    </source>
</evidence>
<dbReference type="GO" id="GO:0000270">
    <property type="term" value="P:peptidoglycan metabolic process"/>
    <property type="evidence" value="ECO:0007669"/>
    <property type="project" value="InterPro"/>
</dbReference>
<accession>A0A3R5XVH2</accession>
<dbReference type="Proteomes" id="UP000287502">
    <property type="component" value="Chromosome"/>
</dbReference>
<dbReference type="RefSeq" id="WP_128465426.1">
    <property type="nucleotide sequence ID" value="NZ_CP035108.1"/>
</dbReference>
<dbReference type="InterPro" id="IPR023346">
    <property type="entry name" value="Lysozyme-like_dom_sf"/>
</dbReference>
<feature type="domain" description="LysM" evidence="2">
    <location>
        <begin position="495"/>
        <end position="538"/>
    </location>
</feature>
<keyword evidence="4" id="KW-1185">Reference proteome</keyword>
<dbReference type="SMART" id="SM00257">
    <property type="entry name" value="LysM"/>
    <property type="match status" value="3"/>
</dbReference>
<dbReference type="EMBL" id="CP035108">
    <property type="protein sequence ID" value="QAR32139.1"/>
    <property type="molecule type" value="Genomic_DNA"/>
</dbReference>
<dbReference type="CDD" id="cd16894">
    <property type="entry name" value="MltD-like"/>
    <property type="match status" value="1"/>
</dbReference>
<dbReference type="InterPro" id="IPR008258">
    <property type="entry name" value="Transglycosylase_SLT_dom_1"/>
</dbReference>
<dbReference type="SUPFAM" id="SSF54106">
    <property type="entry name" value="LysM domain"/>
    <property type="match status" value="3"/>
</dbReference>
<protein>
    <submittedName>
        <fullName evidence="3">LysM peptidoglycan-binding domain-containing protein</fullName>
    </submittedName>
</protein>
<dbReference type="InterPro" id="IPR000189">
    <property type="entry name" value="Transglyc_AS"/>
</dbReference>
<dbReference type="PANTHER" id="PTHR33734:SF22">
    <property type="entry name" value="MEMBRANE-BOUND LYTIC MUREIN TRANSGLYCOSYLASE D"/>
    <property type="match status" value="1"/>
</dbReference>
<dbReference type="Gene3D" id="1.10.530.10">
    <property type="match status" value="1"/>
</dbReference>
<feature type="domain" description="LysM" evidence="2">
    <location>
        <begin position="422"/>
        <end position="466"/>
    </location>
</feature>
<dbReference type="SUPFAM" id="SSF53955">
    <property type="entry name" value="Lysozyme-like"/>
    <property type="match status" value="1"/>
</dbReference>
<evidence type="ECO:0000259" key="2">
    <source>
        <dbReference type="PROSITE" id="PS51782"/>
    </source>
</evidence>
<gene>
    <name evidence="3" type="ORF">EP073_01610</name>
</gene>
<comment type="similarity">
    <text evidence="1">Belongs to the transglycosylase Slt family.</text>
</comment>
<proteinExistence type="inferred from homology"/>
<dbReference type="GO" id="GO:0016020">
    <property type="term" value="C:membrane"/>
    <property type="evidence" value="ECO:0007669"/>
    <property type="project" value="InterPro"/>
</dbReference>
<sequence>MKKYLAIIPAIFFVVSCAGSKPAGPKYSSLVQEPAAVEEPEELDTEGTVQLEAFSPIFLTDEISKRELNYGLLPSKPQFHFDDIGETRYVYDVIPLVEEDRYEYYVKRFTQDIPNVFQNWLNRSNKYLYIVKDILRREGVPDELAYLPFTESGFNATAISRAGASGMWQFMRGTGKSYDLNDNFWVDERRDFEKATTAAARHLRDLYEDLGDWHLALAAYNAGMGKIIRAIRMYESRDFYTLAKYSYLKQETKDYVPKYLALRHIFCNYQEFGFETPVETPLIFDRLTVDRQVNLYVIAKLTGTSYSALKELNPELKTPVTPPVGSYTIRIPYGTAESAGTQIASMSQDELLMYKIYNAKRGEKLDSIAKKYSVSVNDIKSSNGLLHTKLYTDTPIFIPVKKYHDPALDREFAKVLKPYNPKVHVVRKGENLSTIARKYGLGLNEVVAMNKGIKPSKIRPGQNIIVSVDYKRSDKRYVAQKTTYKKYNTAAAKKKRHVVKSGESLWAIAQKYGTTVNAIKRTNKLSGSQILPGKVLIITD</sequence>
<dbReference type="InterPro" id="IPR036779">
    <property type="entry name" value="LysM_dom_sf"/>
</dbReference>
<dbReference type="CDD" id="cd00118">
    <property type="entry name" value="LysM"/>
    <property type="match status" value="3"/>
</dbReference>
<dbReference type="Pfam" id="PF01464">
    <property type="entry name" value="SLT"/>
    <property type="match status" value="1"/>
</dbReference>
<dbReference type="OrthoDB" id="9815002at2"/>
<dbReference type="GO" id="GO:0008932">
    <property type="term" value="F:lytic endotransglycosylase activity"/>
    <property type="evidence" value="ECO:0007669"/>
    <property type="project" value="TreeGrafter"/>
</dbReference>
<evidence type="ECO:0000313" key="4">
    <source>
        <dbReference type="Proteomes" id="UP000287502"/>
    </source>
</evidence>
<dbReference type="PANTHER" id="PTHR33734">
    <property type="entry name" value="LYSM DOMAIN-CONTAINING GPI-ANCHORED PROTEIN 2"/>
    <property type="match status" value="1"/>
</dbReference>
<dbReference type="InterPro" id="IPR018392">
    <property type="entry name" value="LysM"/>
</dbReference>
<dbReference type="PROSITE" id="PS51782">
    <property type="entry name" value="LYSM"/>
    <property type="match status" value="3"/>
</dbReference>
<feature type="domain" description="LysM" evidence="2">
    <location>
        <begin position="355"/>
        <end position="398"/>
    </location>
</feature>
<organism evidence="3 4">
    <name type="scientific">Geovibrio thiophilus</name>
    <dbReference type="NCBI Taxonomy" id="139438"/>
    <lineage>
        <taxon>Bacteria</taxon>
        <taxon>Pseudomonadati</taxon>
        <taxon>Deferribacterota</taxon>
        <taxon>Deferribacteres</taxon>
        <taxon>Deferribacterales</taxon>
        <taxon>Geovibrionaceae</taxon>
        <taxon>Geovibrio</taxon>
    </lineage>
</organism>
<dbReference type="Gene3D" id="3.10.350.10">
    <property type="entry name" value="LysM domain"/>
    <property type="match status" value="3"/>
</dbReference>
<dbReference type="Pfam" id="PF01476">
    <property type="entry name" value="LysM"/>
    <property type="match status" value="4"/>
</dbReference>
<dbReference type="KEGG" id="gtl:EP073_01610"/>
<reference evidence="3 4" key="1">
    <citation type="submission" date="2019-01" db="EMBL/GenBank/DDBJ databases">
        <title>Geovibrio thiophilus DSM 11263, complete genome.</title>
        <authorList>
            <person name="Spring S."/>
            <person name="Bunk B."/>
            <person name="Sproer C."/>
        </authorList>
    </citation>
    <scope>NUCLEOTIDE SEQUENCE [LARGE SCALE GENOMIC DNA]</scope>
    <source>
        <strain evidence="3 4">DSM 11263</strain>
    </source>
</reference>
<dbReference type="PROSITE" id="PS00922">
    <property type="entry name" value="TRANSGLYCOSYLASE"/>
    <property type="match status" value="1"/>
</dbReference>
<dbReference type="AlphaFoldDB" id="A0A3R5XVH2"/>
<name>A0A3R5XVH2_9BACT</name>
<evidence type="ECO:0000313" key="3">
    <source>
        <dbReference type="EMBL" id="QAR32139.1"/>
    </source>
</evidence>
<dbReference type="PROSITE" id="PS51257">
    <property type="entry name" value="PROKAR_LIPOPROTEIN"/>
    <property type="match status" value="1"/>
</dbReference>